<proteinExistence type="inferred from homology"/>
<name>A0ABW8TBS0_9CLOT</name>
<dbReference type="Proteomes" id="UP001623591">
    <property type="component" value="Unassembled WGS sequence"/>
</dbReference>
<evidence type="ECO:0000256" key="7">
    <source>
        <dbReference type="ARBA" id="ARBA00023136"/>
    </source>
</evidence>
<keyword evidence="5 8" id="KW-0378">Hydrolase</keyword>
<feature type="transmembrane region" description="Helical" evidence="8">
    <location>
        <begin position="166"/>
        <end position="188"/>
    </location>
</feature>
<dbReference type="InterPro" id="IPR006741">
    <property type="entry name" value="AgrB"/>
</dbReference>
<dbReference type="EMBL" id="JBJHZZ010000018">
    <property type="protein sequence ID" value="MFL0248459.1"/>
    <property type="molecule type" value="Genomic_DNA"/>
</dbReference>
<evidence type="ECO:0000256" key="2">
    <source>
        <dbReference type="ARBA" id="ARBA00022654"/>
    </source>
</evidence>
<keyword evidence="4 8" id="KW-0812">Transmembrane</keyword>
<feature type="transmembrane region" description="Helical" evidence="8">
    <location>
        <begin position="43"/>
        <end position="69"/>
    </location>
</feature>
<sequence length="199" mass="22430">MDISDIISKNLMNFIKGSLNKSNTELEQIKYGIDSILANITKLIILFLAAYLIGIARYTFIALISFGFIRGFASGIHATSSLKCIISNFLIFFGNVYLSLKLNLNNLYITLLFLISLCLVLLFAPADTAAKPLTSKKVRLKLKIFSSLAVIILYFITMFINNSVYVNLITFSVFIETLLITPAAYILFKSPYKNYKKFE</sequence>
<organism evidence="9 10">
    <name type="scientific">Candidatus Clostridium stratigraminis</name>
    <dbReference type="NCBI Taxonomy" id="3381661"/>
    <lineage>
        <taxon>Bacteria</taxon>
        <taxon>Bacillati</taxon>
        <taxon>Bacillota</taxon>
        <taxon>Clostridia</taxon>
        <taxon>Eubacteriales</taxon>
        <taxon>Clostridiaceae</taxon>
        <taxon>Clostridium</taxon>
    </lineage>
</organism>
<comment type="function">
    <text evidence="8">May be involved in the proteolytic processing of a quorum sensing system signal molecule precursor.</text>
</comment>
<reference evidence="9 10" key="1">
    <citation type="submission" date="2024-11" db="EMBL/GenBank/DDBJ databases">
        <authorList>
            <person name="Heng Y.C."/>
            <person name="Lim A.C.H."/>
            <person name="Lee J.K.Y."/>
            <person name="Kittelmann S."/>
        </authorList>
    </citation>
    <scope>NUCLEOTIDE SEQUENCE [LARGE SCALE GENOMIC DNA]</scope>
    <source>
        <strain evidence="9 10">WILCCON 0185</strain>
    </source>
</reference>
<evidence type="ECO:0000256" key="5">
    <source>
        <dbReference type="ARBA" id="ARBA00022801"/>
    </source>
</evidence>
<keyword evidence="10" id="KW-1185">Reference proteome</keyword>
<evidence type="ECO:0000256" key="3">
    <source>
        <dbReference type="ARBA" id="ARBA00022670"/>
    </source>
</evidence>
<dbReference type="EC" id="3.4.-.-" evidence="8"/>
<keyword evidence="2 8" id="KW-0673">Quorum sensing</keyword>
<keyword evidence="6 8" id="KW-1133">Transmembrane helix</keyword>
<keyword evidence="1 8" id="KW-1003">Cell membrane</keyword>
<evidence type="ECO:0000256" key="8">
    <source>
        <dbReference type="HAMAP-Rule" id="MF_00784"/>
    </source>
</evidence>
<evidence type="ECO:0000256" key="1">
    <source>
        <dbReference type="ARBA" id="ARBA00022475"/>
    </source>
</evidence>
<accession>A0ABW8TBS0</accession>
<dbReference type="RefSeq" id="WP_406770892.1">
    <property type="nucleotide sequence ID" value="NZ_JBJHZZ010000018.1"/>
</dbReference>
<dbReference type="Pfam" id="PF04647">
    <property type="entry name" value="AgrB"/>
    <property type="match status" value="1"/>
</dbReference>
<comment type="subcellular location">
    <subcellularLocation>
        <location evidence="8">Cell membrane</location>
        <topology evidence="8">Multi-pass membrane protein</topology>
    </subcellularLocation>
</comment>
<feature type="transmembrane region" description="Helical" evidence="8">
    <location>
        <begin position="142"/>
        <end position="160"/>
    </location>
</feature>
<keyword evidence="7 8" id="KW-0472">Membrane</keyword>
<comment type="similarity">
    <text evidence="8">Belongs to the AgrB family.</text>
</comment>
<dbReference type="SMART" id="SM00793">
    <property type="entry name" value="AgrB"/>
    <property type="match status" value="1"/>
</dbReference>
<comment type="caution">
    <text evidence="9">The sequence shown here is derived from an EMBL/GenBank/DDBJ whole genome shotgun (WGS) entry which is preliminary data.</text>
</comment>
<evidence type="ECO:0000313" key="9">
    <source>
        <dbReference type="EMBL" id="MFL0248459.1"/>
    </source>
</evidence>
<feature type="transmembrane region" description="Helical" evidence="8">
    <location>
        <begin position="81"/>
        <end position="100"/>
    </location>
</feature>
<keyword evidence="3 8" id="KW-0645">Protease</keyword>
<evidence type="ECO:0000256" key="4">
    <source>
        <dbReference type="ARBA" id="ARBA00022692"/>
    </source>
</evidence>
<dbReference type="HAMAP" id="MF_00784">
    <property type="entry name" value="AgrB"/>
    <property type="match status" value="1"/>
</dbReference>
<evidence type="ECO:0000256" key="6">
    <source>
        <dbReference type="ARBA" id="ARBA00022989"/>
    </source>
</evidence>
<protein>
    <recommendedName>
        <fullName evidence="8">Putative AgrB-like protein</fullName>
        <ecNumber evidence="8">3.4.-.-</ecNumber>
    </recommendedName>
</protein>
<gene>
    <name evidence="9" type="ORF">ACJDUG_16035</name>
</gene>
<evidence type="ECO:0000313" key="10">
    <source>
        <dbReference type="Proteomes" id="UP001623591"/>
    </source>
</evidence>
<feature type="transmembrane region" description="Helical" evidence="8">
    <location>
        <begin position="106"/>
        <end position="130"/>
    </location>
</feature>